<keyword evidence="2" id="KW-1185">Reference proteome</keyword>
<dbReference type="STRING" id="1194083.BN12_2060005"/>
<reference evidence="1 2" key="1">
    <citation type="journal article" date="2013" name="ISME J.">
        <title>A metabolic model for members of the genus Tetrasphaera involved in enhanced biological phosphorus removal.</title>
        <authorList>
            <person name="Kristiansen R."/>
            <person name="Nguyen H.T.T."/>
            <person name="Saunders A.M."/>
            <person name="Nielsen J.L."/>
            <person name="Wimmer R."/>
            <person name="Le V.Q."/>
            <person name="McIlroy S.J."/>
            <person name="Petrovski S."/>
            <person name="Seviour R.J."/>
            <person name="Calteau A."/>
            <person name="Nielsen K.L."/>
            <person name="Nielsen P.H."/>
        </authorList>
    </citation>
    <scope>NUCLEOTIDE SEQUENCE [LARGE SCALE GENOMIC DNA]</scope>
    <source>
        <strain evidence="1 2">T1-X7</strain>
    </source>
</reference>
<sequence>MAKRFEVSRMTVWEYTREGRPQQADRGGVPELVH</sequence>
<accession>A0A077M072</accession>
<dbReference type="AlphaFoldDB" id="A0A077M072"/>
<proteinExistence type="predicted"/>
<gene>
    <name evidence="1" type="ORF">BN12_2060005</name>
</gene>
<organism evidence="1 2">
    <name type="scientific">Nostocoides japonicum T1-X7</name>
    <dbReference type="NCBI Taxonomy" id="1194083"/>
    <lineage>
        <taxon>Bacteria</taxon>
        <taxon>Bacillati</taxon>
        <taxon>Actinomycetota</taxon>
        <taxon>Actinomycetes</taxon>
        <taxon>Micrococcales</taxon>
        <taxon>Intrasporangiaceae</taxon>
        <taxon>Nostocoides</taxon>
    </lineage>
</organism>
<comment type="caution">
    <text evidence="1">The sequence shown here is derived from an EMBL/GenBank/DDBJ whole genome shotgun (WGS) entry which is preliminary data.</text>
</comment>
<evidence type="ECO:0000313" key="1">
    <source>
        <dbReference type="EMBL" id="CCH77615.1"/>
    </source>
</evidence>
<name>A0A077M072_9MICO</name>
<evidence type="ECO:0000313" key="2">
    <source>
        <dbReference type="Proteomes" id="UP000035721"/>
    </source>
</evidence>
<protein>
    <submittedName>
        <fullName evidence="1">Uncharacterized protein</fullName>
    </submittedName>
</protein>
<dbReference type="Proteomes" id="UP000035721">
    <property type="component" value="Unassembled WGS sequence"/>
</dbReference>
<dbReference type="EMBL" id="CAJB01000120">
    <property type="protein sequence ID" value="CCH77615.1"/>
    <property type="molecule type" value="Genomic_DNA"/>
</dbReference>